<evidence type="ECO:0000313" key="3">
    <source>
        <dbReference type="Proteomes" id="UP000501690"/>
    </source>
</evidence>
<dbReference type="PANTHER" id="PTHR31642">
    <property type="entry name" value="TRICHOTHECENE 3-O-ACETYLTRANSFERASE"/>
    <property type="match status" value="1"/>
</dbReference>
<dbReference type="PANTHER" id="PTHR31642:SF175">
    <property type="entry name" value="SPERMIDINE HYDROXYCINNAMOYL TRANSFERASE"/>
    <property type="match status" value="1"/>
</dbReference>
<evidence type="ECO:0000256" key="1">
    <source>
        <dbReference type="ARBA" id="ARBA00009861"/>
    </source>
</evidence>
<dbReference type="Pfam" id="PF02458">
    <property type="entry name" value="Transferase"/>
    <property type="match status" value="1"/>
</dbReference>
<proteinExistence type="inferred from homology"/>
<evidence type="ECO:0000313" key="2">
    <source>
        <dbReference type="EMBL" id="QCD79440.1"/>
    </source>
</evidence>
<keyword evidence="2" id="KW-0808">Transferase</keyword>
<comment type="similarity">
    <text evidence="1">Belongs to the plant acyltransferase family.</text>
</comment>
<dbReference type="GO" id="GO:0016747">
    <property type="term" value="F:acyltransferase activity, transferring groups other than amino-acyl groups"/>
    <property type="evidence" value="ECO:0007669"/>
    <property type="project" value="TreeGrafter"/>
</dbReference>
<gene>
    <name evidence="2" type="ORF">DEO72_LG1g3081</name>
</gene>
<dbReference type="Gene3D" id="3.30.559.10">
    <property type="entry name" value="Chloramphenicol acetyltransferase-like domain"/>
    <property type="match status" value="2"/>
</dbReference>
<name>A0A4D6KRW3_VIGUN</name>
<dbReference type="Proteomes" id="UP000501690">
    <property type="component" value="Linkage Group LG1"/>
</dbReference>
<dbReference type="AlphaFoldDB" id="A0A4D6KRW3"/>
<dbReference type="InterPro" id="IPR050317">
    <property type="entry name" value="Plant_Fungal_Acyltransferase"/>
</dbReference>
<keyword evidence="3" id="KW-1185">Reference proteome</keyword>
<sequence length="449" mass="50641">MVTIKASYIVVPNEPTPKGFQWLSEPDQVARQSHTPTIYVYNAKHNHDALVEHIRNSLSKILCYYYPVAGRLRKLEEGGRLELNCNAKGAVLIDAESTKTVHDYGDFMGDSAKDLVPKVEYTNTPIEELPLLVVQVTSFLGDEAFSIGVAISHTLSDGVASIQFINSWAKLARGETLEPHEMPFLDRTVLKFTEPPSPPRFEHQEFKPLPLILGRSDTTIEKSKRVEAMTLKLTAEQVEKLKNKANADKSREGSRPYSRFEAIGAHVWRCASKARGLDENQPTLLRFNADIRSRVIPPLPRNYFGNALVLKTASSRAGEILSNSLGHAAQKIREAVEELTYEYIKSQIDMIRGEDDVDKARALYFGANEWNDALFFENPNLVITSWLSMPMHEADFGWGKPVYLGLAGAVAQERALITQSPHGDGSDILFLHFQVEYMELFKYYFYEEI</sequence>
<dbReference type="InterPro" id="IPR023213">
    <property type="entry name" value="CAT-like_dom_sf"/>
</dbReference>
<dbReference type="EMBL" id="CP039345">
    <property type="protein sequence ID" value="QCD79440.1"/>
    <property type="molecule type" value="Genomic_DNA"/>
</dbReference>
<organism evidence="2 3">
    <name type="scientific">Vigna unguiculata</name>
    <name type="common">Cowpea</name>
    <dbReference type="NCBI Taxonomy" id="3917"/>
    <lineage>
        <taxon>Eukaryota</taxon>
        <taxon>Viridiplantae</taxon>
        <taxon>Streptophyta</taxon>
        <taxon>Embryophyta</taxon>
        <taxon>Tracheophyta</taxon>
        <taxon>Spermatophyta</taxon>
        <taxon>Magnoliopsida</taxon>
        <taxon>eudicotyledons</taxon>
        <taxon>Gunneridae</taxon>
        <taxon>Pentapetalae</taxon>
        <taxon>rosids</taxon>
        <taxon>fabids</taxon>
        <taxon>Fabales</taxon>
        <taxon>Fabaceae</taxon>
        <taxon>Papilionoideae</taxon>
        <taxon>50 kb inversion clade</taxon>
        <taxon>NPAAA clade</taxon>
        <taxon>indigoferoid/millettioid clade</taxon>
        <taxon>Phaseoleae</taxon>
        <taxon>Vigna</taxon>
    </lineage>
</organism>
<reference evidence="2 3" key="1">
    <citation type="submission" date="2019-04" db="EMBL/GenBank/DDBJ databases">
        <title>An improved genome assembly and genetic linkage map for asparagus bean, Vigna unguiculata ssp. sesquipedialis.</title>
        <authorList>
            <person name="Xia Q."/>
            <person name="Zhang R."/>
            <person name="Dong Y."/>
        </authorList>
    </citation>
    <scope>NUCLEOTIDE SEQUENCE [LARGE SCALE GENOMIC DNA]</scope>
    <source>
        <tissue evidence="2">Leaf</tissue>
    </source>
</reference>
<protein>
    <submittedName>
        <fullName evidence="2">Shikimate O-hydroxycinnamoyltransferase</fullName>
    </submittedName>
</protein>
<accession>A0A4D6KRW3</accession>